<dbReference type="InterPro" id="IPR007693">
    <property type="entry name" value="DNA_helicase_DnaB-like_N"/>
</dbReference>
<dbReference type="GO" id="GO:0003677">
    <property type="term" value="F:DNA binding"/>
    <property type="evidence" value="ECO:0007669"/>
    <property type="project" value="UniProtKB-KW"/>
</dbReference>
<dbReference type="GO" id="GO:0005829">
    <property type="term" value="C:cytosol"/>
    <property type="evidence" value="ECO:0007669"/>
    <property type="project" value="TreeGrafter"/>
</dbReference>
<dbReference type="SUPFAM" id="SSF48024">
    <property type="entry name" value="N-terminal domain of DnaB helicase"/>
    <property type="match status" value="1"/>
</dbReference>
<dbReference type="InterPro" id="IPR036185">
    <property type="entry name" value="DNA_heli_DnaB-like_N_sf"/>
</dbReference>
<dbReference type="PANTHER" id="PTHR30153">
    <property type="entry name" value="REPLICATIVE DNA HELICASE DNAB"/>
    <property type="match status" value="1"/>
</dbReference>
<name>X1PAS2_9ZZZZ</name>
<keyword evidence="2" id="KW-0238">DNA-binding</keyword>
<protein>
    <recommendedName>
        <fullName evidence="3">DNA helicase DnaB-like N-terminal domain-containing protein</fullName>
    </recommendedName>
</protein>
<dbReference type="Gene3D" id="1.10.860.10">
    <property type="entry name" value="DNAb Helicase, Chain A"/>
    <property type="match status" value="1"/>
</dbReference>
<sequence length="100" mass="11104">MDGEKSPPHDIDAEEAVIGSLLIDGTAIYKIATLLDESAHFYHEQTKWLYEACLSLYRHDETINQITVAQELARQEKLEACGGAAYLSHLISICPTSLDI</sequence>
<dbReference type="EMBL" id="BARV01019176">
    <property type="protein sequence ID" value="GAI27999.1"/>
    <property type="molecule type" value="Genomic_DNA"/>
</dbReference>
<feature type="non-terminal residue" evidence="4">
    <location>
        <position position="100"/>
    </location>
</feature>
<dbReference type="Pfam" id="PF00772">
    <property type="entry name" value="DnaB"/>
    <property type="match status" value="1"/>
</dbReference>
<gene>
    <name evidence="4" type="ORF">S06H3_32267</name>
</gene>
<evidence type="ECO:0000256" key="1">
    <source>
        <dbReference type="ARBA" id="ARBA00022705"/>
    </source>
</evidence>
<dbReference type="InterPro" id="IPR016136">
    <property type="entry name" value="DNA_helicase_N/primase_C"/>
</dbReference>
<reference evidence="4" key="1">
    <citation type="journal article" date="2014" name="Front. Microbiol.">
        <title>High frequency of phylogenetically diverse reductive dehalogenase-homologous genes in deep subseafloor sedimentary metagenomes.</title>
        <authorList>
            <person name="Kawai M."/>
            <person name="Futagami T."/>
            <person name="Toyoda A."/>
            <person name="Takaki Y."/>
            <person name="Nishi S."/>
            <person name="Hori S."/>
            <person name="Arai W."/>
            <person name="Tsubouchi T."/>
            <person name="Morono Y."/>
            <person name="Uchiyama I."/>
            <person name="Ito T."/>
            <person name="Fujiyama A."/>
            <person name="Inagaki F."/>
            <person name="Takami H."/>
        </authorList>
    </citation>
    <scope>NUCLEOTIDE SEQUENCE</scope>
    <source>
        <strain evidence="4">Expedition CK06-06</strain>
    </source>
</reference>
<accession>X1PAS2</accession>
<dbReference type="GO" id="GO:0003678">
    <property type="term" value="F:DNA helicase activity"/>
    <property type="evidence" value="ECO:0007669"/>
    <property type="project" value="InterPro"/>
</dbReference>
<comment type="caution">
    <text evidence="4">The sequence shown here is derived from an EMBL/GenBank/DDBJ whole genome shotgun (WGS) entry which is preliminary data.</text>
</comment>
<keyword evidence="1" id="KW-0235">DNA replication</keyword>
<feature type="domain" description="DNA helicase DnaB-like N-terminal" evidence="3">
    <location>
        <begin position="7"/>
        <end position="98"/>
    </location>
</feature>
<evidence type="ECO:0000313" key="4">
    <source>
        <dbReference type="EMBL" id="GAI27999.1"/>
    </source>
</evidence>
<dbReference type="AlphaFoldDB" id="X1PAS2"/>
<dbReference type="GO" id="GO:0006260">
    <property type="term" value="P:DNA replication"/>
    <property type="evidence" value="ECO:0007669"/>
    <property type="project" value="UniProtKB-KW"/>
</dbReference>
<organism evidence="4">
    <name type="scientific">marine sediment metagenome</name>
    <dbReference type="NCBI Taxonomy" id="412755"/>
    <lineage>
        <taxon>unclassified sequences</taxon>
        <taxon>metagenomes</taxon>
        <taxon>ecological metagenomes</taxon>
    </lineage>
</organism>
<evidence type="ECO:0000256" key="2">
    <source>
        <dbReference type="ARBA" id="ARBA00023125"/>
    </source>
</evidence>
<dbReference type="GO" id="GO:0005524">
    <property type="term" value="F:ATP binding"/>
    <property type="evidence" value="ECO:0007669"/>
    <property type="project" value="InterPro"/>
</dbReference>
<dbReference type="PANTHER" id="PTHR30153:SF2">
    <property type="entry name" value="REPLICATIVE DNA HELICASE"/>
    <property type="match status" value="1"/>
</dbReference>
<proteinExistence type="predicted"/>
<evidence type="ECO:0000259" key="3">
    <source>
        <dbReference type="Pfam" id="PF00772"/>
    </source>
</evidence>